<dbReference type="Proteomes" id="UP001151760">
    <property type="component" value="Unassembled WGS sequence"/>
</dbReference>
<proteinExistence type="predicted"/>
<feature type="transmembrane region" description="Helical" evidence="2">
    <location>
        <begin position="470"/>
        <end position="490"/>
    </location>
</feature>
<dbReference type="PANTHER" id="PTHR47481:SF39">
    <property type="entry name" value="TRANSCRIPTION FACTOR INTERACTOR AND REGULATOR CCHC(ZN) FAMILY"/>
    <property type="match status" value="1"/>
</dbReference>
<keyword evidence="2" id="KW-0472">Membrane</keyword>
<feature type="region of interest" description="Disordered" evidence="1">
    <location>
        <begin position="307"/>
        <end position="344"/>
    </location>
</feature>
<comment type="caution">
    <text evidence="4">The sequence shown here is derived from an EMBL/GenBank/DDBJ whole genome shotgun (WGS) entry which is preliminary data.</text>
</comment>
<keyword evidence="2" id="KW-1133">Transmembrane helix</keyword>
<evidence type="ECO:0000313" key="5">
    <source>
        <dbReference type="Proteomes" id="UP001151760"/>
    </source>
</evidence>
<sequence>MAYTLEIPEELSSVHSTFHVSNLKKYLSDEFLVILMKELWLDDMLNFMEEPVEIMDREVKQLSQSRIPIIKGADVVMMADDVGYGAEMRRWVVGGRCTRGVTAWGSNAFKKVASMFGKFKFFDSDVEDSMSLGRVCIATKKDSFIAEIVKVVIHGVTFDVHVKEIGTWSTRIKNDLDCSDFEDGDDEDKDRSYNMEENHNEVLDGFIEKVVEKKVSSNSTNDVQQEKNGGDYVDALTAIDEPVKDKDLVMLAVSGLHEEYNSLKTTITARQSPTTFSELHALLKFVTQLSALVFQVSSIAPSGPQAFYGAHPSNNNRSNNNNNHRNSNNSCGNKNNRGHSNDHQFDWASTQNTVYGTCNRCGVGHIPSQSPNRDLSTIRTRPSTTFANTRAQSSNATINWHSDTRANSHVTPGLEAMDNLEAYYDDDALHVGNGKGLPILHIGSSKVYPPQKTISLKNILHVPEIFHNLLLFKFFVMIMMSLLNFTLLILL</sequence>
<evidence type="ECO:0000259" key="3">
    <source>
        <dbReference type="Pfam" id="PF22936"/>
    </source>
</evidence>
<reference evidence="4" key="2">
    <citation type="submission" date="2022-01" db="EMBL/GenBank/DDBJ databases">
        <authorList>
            <person name="Yamashiro T."/>
            <person name="Shiraishi A."/>
            <person name="Satake H."/>
            <person name="Nakayama K."/>
        </authorList>
    </citation>
    <scope>NUCLEOTIDE SEQUENCE</scope>
</reference>
<evidence type="ECO:0000256" key="1">
    <source>
        <dbReference type="SAM" id="MobiDB-lite"/>
    </source>
</evidence>
<evidence type="ECO:0000313" key="4">
    <source>
        <dbReference type="EMBL" id="GJT37543.1"/>
    </source>
</evidence>
<protein>
    <submittedName>
        <fullName evidence="4">Nucleotide-binding alpha-beta plait domain-containing protein</fullName>
    </submittedName>
</protein>
<evidence type="ECO:0000256" key="2">
    <source>
        <dbReference type="SAM" id="Phobius"/>
    </source>
</evidence>
<keyword evidence="2" id="KW-0812">Transmembrane</keyword>
<organism evidence="4 5">
    <name type="scientific">Tanacetum coccineum</name>
    <dbReference type="NCBI Taxonomy" id="301880"/>
    <lineage>
        <taxon>Eukaryota</taxon>
        <taxon>Viridiplantae</taxon>
        <taxon>Streptophyta</taxon>
        <taxon>Embryophyta</taxon>
        <taxon>Tracheophyta</taxon>
        <taxon>Spermatophyta</taxon>
        <taxon>Magnoliopsida</taxon>
        <taxon>eudicotyledons</taxon>
        <taxon>Gunneridae</taxon>
        <taxon>Pentapetalae</taxon>
        <taxon>asterids</taxon>
        <taxon>campanulids</taxon>
        <taxon>Asterales</taxon>
        <taxon>Asteraceae</taxon>
        <taxon>Asteroideae</taxon>
        <taxon>Anthemideae</taxon>
        <taxon>Anthemidinae</taxon>
        <taxon>Tanacetum</taxon>
    </lineage>
</organism>
<dbReference type="InterPro" id="IPR054722">
    <property type="entry name" value="PolX-like_BBD"/>
</dbReference>
<dbReference type="Pfam" id="PF22936">
    <property type="entry name" value="Pol_BBD"/>
    <property type="match status" value="1"/>
</dbReference>
<feature type="domain" description="Retrovirus-related Pol polyprotein from transposon TNT 1-94-like beta-barrel" evidence="3">
    <location>
        <begin position="400"/>
        <end position="471"/>
    </location>
</feature>
<dbReference type="EMBL" id="BQNB010015230">
    <property type="protein sequence ID" value="GJT37543.1"/>
    <property type="molecule type" value="Genomic_DNA"/>
</dbReference>
<gene>
    <name evidence="4" type="ORF">Tco_0937408</name>
</gene>
<reference evidence="4" key="1">
    <citation type="journal article" date="2022" name="Int. J. Mol. Sci.">
        <title>Draft Genome of Tanacetum Coccineum: Genomic Comparison of Closely Related Tanacetum-Family Plants.</title>
        <authorList>
            <person name="Yamashiro T."/>
            <person name="Shiraishi A."/>
            <person name="Nakayama K."/>
            <person name="Satake H."/>
        </authorList>
    </citation>
    <scope>NUCLEOTIDE SEQUENCE</scope>
</reference>
<name>A0ABQ5DGY2_9ASTR</name>
<accession>A0ABQ5DGY2</accession>
<dbReference type="PANTHER" id="PTHR47481">
    <property type="match status" value="1"/>
</dbReference>
<feature type="compositionally biased region" description="Low complexity" evidence="1">
    <location>
        <begin position="313"/>
        <end position="335"/>
    </location>
</feature>
<keyword evidence="5" id="KW-1185">Reference proteome</keyword>